<name>A0A3T0I4K9_9BACI</name>
<keyword evidence="3" id="KW-1185">Reference proteome</keyword>
<proteinExistence type="predicted"/>
<organism evidence="2 3">
    <name type="scientific">Neobacillus mesonae</name>
    <dbReference type="NCBI Taxonomy" id="1193713"/>
    <lineage>
        <taxon>Bacteria</taxon>
        <taxon>Bacillati</taxon>
        <taxon>Bacillota</taxon>
        <taxon>Bacilli</taxon>
        <taxon>Bacillales</taxon>
        <taxon>Bacillaceae</taxon>
        <taxon>Neobacillus</taxon>
    </lineage>
</organism>
<gene>
    <name evidence="2" type="ORF">CHR53_25360</name>
</gene>
<dbReference type="RefSeq" id="WP_066388652.1">
    <property type="nucleotide sequence ID" value="NZ_CP022572.1"/>
</dbReference>
<accession>A0A3T0I4K9</accession>
<dbReference type="OrthoDB" id="2878045at2"/>
<evidence type="ECO:0000313" key="3">
    <source>
        <dbReference type="Proteomes" id="UP000282892"/>
    </source>
</evidence>
<feature type="transmembrane region" description="Helical" evidence="1">
    <location>
        <begin position="48"/>
        <end position="66"/>
    </location>
</feature>
<keyword evidence="1" id="KW-1133">Transmembrane helix</keyword>
<dbReference type="AlphaFoldDB" id="A0A3T0I4K9"/>
<reference evidence="2 3" key="1">
    <citation type="submission" date="2017-07" db="EMBL/GenBank/DDBJ databases">
        <title>The complete genome sequence of Bacillus mesonae strain H20-5, an efficient strain improving plant abiotic stress resistance.</title>
        <authorList>
            <person name="Kim S.Y."/>
            <person name="Song H."/>
            <person name="Sang M.K."/>
            <person name="Weon H.-Y."/>
            <person name="Song J."/>
        </authorList>
    </citation>
    <scope>NUCLEOTIDE SEQUENCE [LARGE SCALE GENOMIC DNA]</scope>
    <source>
        <strain evidence="2 3">H20-5</strain>
    </source>
</reference>
<feature type="transmembrane region" description="Helical" evidence="1">
    <location>
        <begin position="6"/>
        <end position="36"/>
    </location>
</feature>
<keyword evidence="1" id="KW-0472">Membrane</keyword>
<evidence type="ECO:0000313" key="2">
    <source>
        <dbReference type="EMBL" id="AZU64298.1"/>
    </source>
</evidence>
<dbReference type="EMBL" id="CP022572">
    <property type="protein sequence ID" value="AZU64298.1"/>
    <property type="molecule type" value="Genomic_DNA"/>
</dbReference>
<dbReference type="KEGG" id="nmk:CHR53_25360"/>
<sequence length="119" mass="13676">MKTLALYLFGFLRFIVLVFTIILSVWFFGVAIFALIAAIGGERADWQYALMQYVYFFGCCIVVGVLDDINYKITKENYDFDSIFLFEVYILLMFAHYNLVKKIFVRGNKDGSAGCSRNG</sequence>
<feature type="transmembrane region" description="Helical" evidence="1">
    <location>
        <begin position="82"/>
        <end position="100"/>
    </location>
</feature>
<protein>
    <submittedName>
        <fullName evidence="2">Uncharacterized protein</fullName>
    </submittedName>
</protein>
<keyword evidence="1" id="KW-0812">Transmembrane</keyword>
<dbReference type="STRING" id="1193713.GCA_001636315_01972"/>
<dbReference type="Proteomes" id="UP000282892">
    <property type="component" value="Chromosome"/>
</dbReference>
<evidence type="ECO:0000256" key="1">
    <source>
        <dbReference type="SAM" id="Phobius"/>
    </source>
</evidence>